<keyword evidence="1" id="KW-0472">Membrane</keyword>
<evidence type="ECO:0000313" key="3">
    <source>
        <dbReference type="Proteomes" id="UP000308230"/>
    </source>
</evidence>
<dbReference type="AlphaFoldDB" id="A0A5R9F770"/>
<keyword evidence="1" id="KW-1133">Transmembrane helix</keyword>
<dbReference type="Proteomes" id="UP000308230">
    <property type="component" value="Unassembled WGS sequence"/>
</dbReference>
<dbReference type="RefSeq" id="WP_138124459.1">
    <property type="nucleotide sequence ID" value="NZ_SWLG01000004.1"/>
</dbReference>
<feature type="transmembrane region" description="Helical" evidence="1">
    <location>
        <begin position="54"/>
        <end position="73"/>
    </location>
</feature>
<dbReference type="OrthoDB" id="2971934at2"/>
<keyword evidence="3" id="KW-1185">Reference proteome</keyword>
<evidence type="ECO:0000256" key="1">
    <source>
        <dbReference type="SAM" id="Phobius"/>
    </source>
</evidence>
<keyword evidence="1" id="KW-0812">Transmembrane</keyword>
<proteinExistence type="predicted"/>
<comment type="caution">
    <text evidence="2">The sequence shown here is derived from an EMBL/GenBank/DDBJ whole genome shotgun (WGS) entry which is preliminary data.</text>
</comment>
<protein>
    <submittedName>
        <fullName evidence="2">Uncharacterized protein</fullName>
    </submittedName>
</protein>
<sequence>MRTLQNEHKELKESVKAAMFQKERLTETKRDRMLENILLKSHGQHPRKNRMKDWLSVVVCVALLVVGSVSVLGSDFHFWDNKKGDEEVKKPYISAAYIKRAEEIALREGDITSIGYYRKPNFLSLQLSVRDDINKEQMIAASEDVLKLLSHLFKMDANNSNNMGDLWNYYTVEIEIDYHISEKNYFGDGNSVVLKGYKSRDSSVILWREPGESEKKDSKYSLPDL</sequence>
<reference evidence="2 3" key="1">
    <citation type="submission" date="2019-04" db="EMBL/GenBank/DDBJ databases">
        <title>Bacillus caeni sp. nov., a bacterium isolated from mangrove sediment.</title>
        <authorList>
            <person name="Huang H."/>
            <person name="Mo K."/>
            <person name="Hu Y."/>
        </authorList>
    </citation>
    <scope>NUCLEOTIDE SEQUENCE [LARGE SCALE GENOMIC DNA]</scope>
    <source>
        <strain evidence="2 3">HB172195</strain>
    </source>
</reference>
<evidence type="ECO:0000313" key="2">
    <source>
        <dbReference type="EMBL" id="TLS38186.1"/>
    </source>
</evidence>
<accession>A0A5R9F770</accession>
<name>A0A5R9F770_9BACL</name>
<organism evidence="2 3">
    <name type="scientific">Exobacillus caeni</name>
    <dbReference type="NCBI Taxonomy" id="2574798"/>
    <lineage>
        <taxon>Bacteria</taxon>
        <taxon>Bacillati</taxon>
        <taxon>Bacillota</taxon>
        <taxon>Bacilli</taxon>
        <taxon>Bacillales</taxon>
        <taxon>Guptibacillaceae</taxon>
        <taxon>Exobacillus</taxon>
    </lineage>
</organism>
<gene>
    <name evidence="2" type="ORF">FCL54_06510</name>
</gene>
<dbReference type="EMBL" id="SWLG01000004">
    <property type="protein sequence ID" value="TLS38186.1"/>
    <property type="molecule type" value="Genomic_DNA"/>
</dbReference>